<organism evidence="3 4">
    <name type="scientific">Mycolicibacterium fortuitum</name>
    <name type="common">Mycobacterium fortuitum</name>
    <dbReference type="NCBI Taxonomy" id="1766"/>
    <lineage>
        <taxon>Bacteria</taxon>
        <taxon>Bacillati</taxon>
        <taxon>Actinomycetota</taxon>
        <taxon>Actinomycetes</taxon>
        <taxon>Mycobacteriales</taxon>
        <taxon>Mycobacteriaceae</taxon>
        <taxon>Mycolicibacterium</taxon>
    </lineage>
</organism>
<dbReference type="Gene3D" id="3.40.50.1820">
    <property type="entry name" value="alpha/beta hydrolase"/>
    <property type="match status" value="1"/>
</dbReference>
<dbReference type="InterPro" id="IPR008979">
    <property type="entry name" value="Galactose-bd-like_sf"/>
</dbReference>
<dbReference type="Gene3D" id="1.10.3020.10">
    <property type="entry name" value="alpha-amino acid ester hydrolase ( Helical cap domain)"/>
    <property type="match status" value="1"/>
</dbReference>
<dbReference type="AlphaFoldDB" id="A0ABD6QIQ0"/>
<dbReference type="InterPro" id="IPR013736">
    <property type="entry name" value="Xaa-Pro_dipept_C"/>
</dbReference>
<protein>
    <recommendedName>
        <fullName evidence="2">Xaa-Pro dipeptidyl-peptidase C-terminal domain-containing protein</fullName>
    </recommendedName>
</protein>
<sequence>MARIAERVWKLPPRRNPVRVTRSVGVPMSDGVTLVADHYLPQVSGPAPTILVRTPYGRGAPYSALYGQLYAERGFHVVMQSCRGTFGSGGTFDPMRREAGDGQDTVAWLRTQHWFDGRLITLGMSYLGFAHWALAVDPPPELIASVVHMAPHDFSKAAFRNGVFDWSNFLGWSEMVAHQHDAGPLGSIVRTATANRRLREPLNSFPLSEGAATLLGDGAPWFDGWLKHPSLDDPFWADMQHGDGLQRLSVPTLLVGGWHDLFLEQTLEQYAALRQRGVPVRLLVGSWTHVDLMYRGGPAVAESLAWLQRCVQGVAPSDNPVRVNVEGNGPWQELTDWPPPQSRNELWHLGGDHSIAPTPTGDGQPVTFRYDPHDPTPTAGGAIISPNAGPRDNRAVENRHDVAVFTSTPLAKPLDVIGEVTAQISLTRDNPNADLFVRVCDVDPDGRSINVCDGIIRLNNEHPLTDTVKVSLNGTAHHFAAGHRVRVQIAGGAHPRFARNPGTGTIDSALTDMQPTSYAIAVGGDSNSTICLPVWHNGNR</sequence>
<dbReference type="InterPro" id="IPR050585">
    <property type="entry name" value="Xaa-Pro_dipeptidyl-ppase/CocE"/>
</dbReference>
<dbReference type="Pfam" id="PF08530">
    <property type="entry name" value="PepX_C"/>
    <property type="match status" value="1"/>
</dbReference>
<dbReference type="NCBIfam" id="TIGR00976">
    <property type="entry name" value="CocE_NonD"/>
    <property type="match status" value="1"/>
</dbReference>
<evidence type="ECO:0000259" key="2">
    <source>
        <dbReference type="SMART" id="SM00939"/>
    </source>
</evidence>
<dbReference type="InterPro" id="IPR005674">
    <property type="entry name" value="CocE/Ser_esterase"/>
</dbReference>
<evidence type="ECO:0000313" key="4">
    <source>
        <dbReference type="Proteomes" id="UP000187001"/>
    </source>
</evidence>
<evidence type="ECO:0000256" key="1">
    <source>
        <dbReference type="ARBA" id="ARBA00022801"/>
    </source>
</evidence>
<dbReference type="SUPFAM" id="SSF49785">
    <property type="entry name" value="Galactose-binding domain-like"/>
    <property type="match status" value="1"/>
</dbReference>
<dbReference type="Gene3D" id="2.60.120.260">
    <property type="entry name" value="Galactose-binding domain-like"/>
    <property type="match status" value="1"/>
</dbReference>
<dbReference type="PANTHER" id="PTHR43056:SF10">
    <property type="entry name" value="COCE_NOND FAMILY, PUTATIVE (AFU_ORTHOLOGUE AFUA_7G00600)-RELATED"/>
    <property type="match status" value="1"/>
</dbReference>
<name>A0ABD6QIQ0_MYCFO</name>
<dbReference type="EMBL" id="MBER01000116">
    <property type="protein sequence ID" value="OMC39607.1"/>
    <property type="molecule type" value="Genomic_DNA"/>
</dbReference>
<comment type="caution">
    <text evidence="3">The sequence shown here is derived from an EMBL/GenBank/DDBJ whole genome shotgun (WGS) entry which is preliminary data.</text>
</comment>
<dbReference type="InterPro" id="IPR029058">
    <property type="entry name" value="AB_hydrolase_fold"/>
</dbReference>
<reference evidence="3 4" key="1">
    <citation type="submission" date="2016-07" db="EMBL/GenBank/DDBJ databases">
        <authorList>
            <person name="Sutton G."/>
            <person name="Brinkac L."/>
            <person name="Sanka R."/>
            <person name="Adams M."/>
            <person name="Lau E."/>
            <person name="Kumar A."/>
            <person name="Macaden R."/>
        </authorList>
    </citation>
    <scope>NUCLEOTIDE SEQUENCE [LARGE SCALE GENOMIC DNA]</scope>
    <source>
        <strain evidence="3 4">GA-0871</strain>
    </source>
</reference>
<dbReference type="SUPFAM" id="SSF53474">
    <property type="entry name" value="alpha/beta-Hydrolases"/>
    <property type="match status" value="1"/>
</dbReference>
<gene>
    <name evidence="3" type="ORF">A5742_05030</name>
</gene>
<keyword evidence="1" id="KW-0378">Hydrolase</keyword>
<dbReference type="InterPro" id="IPR000383">
    <property type="entry name" value="Xaa-Pro-like_dom"/>
</dbReference>
<dbReference type="Pfam" id="PF02129">
    <property type="entry name" value="Peptidase_S15"/>
    <property type="match status" value="1"/>
</dbReference>
<proteinExistence type="predicted"/>
<dbReference type="SMART" id="SM00939">
    <property type="entry name" value="PepX_C"/>
    <property type="match status" value="1"/>
</dbReference>
<accession>A0ABD6QIQ0</accession>
<dbReference type="Proteomes" id="UP000187001">
    <property type="component" value="Unassembled WGS sequence"/>
</dbReference>
<feature type="domain" description="Xaa-Pro dipeptidyl-peptidase C-terminal" evidence="2">
    <location>
        <begin position="304"/>
        <end position="531"/>
    </location>
</feature>
<dbReference type="GO" id="GO:0016787">
    <property type="term" value="F:hydrolase activity"/>
    <property type="evidence" value="ECO:0007669"/>
    <property type="project" value="UniProtKB-KW"/>
</dbReference>
<evidence type="ECO:0000313" key="3">
    <source>
        <dbReference type="EMBL" id="OMC39607.1"/>
    </source>
</evidence>
<dbReference type="PANTHER" id="PTHR43056">
    <property type="entry name" value="PEPTIDASE S9 PROLYL OLIGOPEPTIDASE"/>
    <property type="match status" value="1"/>
</dbReference>